<dbReference type="InterPro" id="IPR029069">
    <property type="entry name" value="HotDog_dom_sf"/>
</dbReference>
<dbReference type="Gene3D" id="3.10.129.10">
    <property type="entry name" value="Hotdog Thioesterase"/>
    <property type="match status" value="1"/>
</dbReference>
<gene>
    <name evidence="2" type="ORF">QCA50_007441</name>
</gene>
<reference evidence="2 3" key="1">
    <citation type="submission" date="2022-09" db="EMBL/GenBank/DDBJ databases">
        <authorList>
            <person name="Palmer J.M."/>
        </authorList>
    </citation>
    <scope>NUCLEOTIDE SEQUENCE [LARGE SCALE GENOMIC DNA]</scope>
    <source>
        <strain evidence="2 3">DSM 7382</strain>
    </source>
</reference>
<feature type="domain" description="Thioesterase" evidence="1">
    <location>
        <begin position="177"/>
        <end position="229"/>
    </location>
</feature>
<dbReference type="EMBL" id="JASBNA010000008">
    <property type="protein sequence ID" value="KAK7689648.1"/>
    <property type="molecule type" value="Genomic_DNA"/>
</dbReference>
<dbReference type="InterPro" id="IPR006683">
    <property type="entry name" value="Thioestr_dom"/>
</dbReference>
<dbReference type="Proteomes" id="UP001385951">
    <property type="component" value="Unassembled WGS sequence"/>
</dbReference>
<dbReference type="PANTHER" id="PTHR47260">
    <property type="entry name" value="UPF0644 PROTEIN PB2B4.06"/>
    <property type="match status" value="1"/>
</dbReference>
<dbReference type="InterPro" id="IPR052061">
    <property type="entry name" value="PTE-AB_protein"/>
</dbReference>
<proteinExistence type="predicted"/>
<keyword evidence="3" id="KW-1185">Reference proteome</keyword>
<organism evidence="2 3">
    <name type="scientific">Cerrena zonata</name>
    <dbReference type="NCBI Taxonomy" id="2478898"/>
    <lineage>
        <taxon>Eukaryota</taxon>
        <taxon>Fungi</taxon>
        <taxon>Dikarya</taxon>
        <taxon>Basidiomycota</taxon>
        <taxon>Agaricomycotina</taxon>
        <taxon>Agaricomycetes</taxon>
        <taxon>Polyporales</taxon>
        <taxon>Cerrenaceae</taxon>
        <taxon>Cerrena</taxon>
    </lineage>
</organism>
<evidence type="ECO:0000313" key="2">
    <source>
        <dbReference type="EMBL" id="KAK7689648.1"/>
    </source>
</evidence>
<comment type="caution">
    <text evidence="2">The sequence shown here is derived from an EMBL/GenBank/DDBJ whole genome shotgun (WGS) entry which is preliminary data.</text>
</comment>
<sequence>MFAATTAARRQALATQRASKRLNVRYASNSSKSTQASPSNISKYVKLASAASTLAAVAYTAGSIYPPTLATYISPRVAPPPPDPNAPESIAYVEALEDTLQNLPALQALRNRPDADEWYETRPFVALSEERRANSLTAGALRGPGKLALPPIVRARKDESESYIFMHVGTGLCGHEGIVHGGLLATILDESLGRISILNLPDKVGVTANLNLNYKAPTRANQFLVVKTHLDGTLLVEATALFIQPRYAKLLNTNQIREVLGGPPVSVPLTEGSGAPFPAPVAVSEKSTA</sequence>
<dbReference type="Pfam" id="PF03061">
    <property type="entry name" value="4HBT"/>
    <property type="match status" value="1"/>
</dbReference>
<dbReference type="CDD" id="cd03443">
    <property type="entry name" value="PaaI_thioesterase"/>
    <property type="match status" value="1"/>
</dbReference>
<evidence type="ECO:0000259" key="1">
    <source>
        <dbReference type="Pfam" id="PF03061"/>
    </source>
</evidence>
<evidence type="ECO:0000313" key="3">
    <source>
        <dbReference type="Proteomes" id="UP001385951"/>
    </source>
</evidence>
<name>A0AAW0G7L7_9APHY</name>
<dbReference type="SUPFAM" id="SSF54637">
    <property type="entry name" value="Thioesterase/thiol ester dehydrase-isomerase"/>
    <property type="match status" value="1"/>
</dbReference>
<dbReference type="AlphaFoldDB" id="A0AAW0G7L7"/>
<accession>A0AAW0G7L7</accession>
<protein>
    <recommendedName>
        <fullName evidence="1">Thioesterase domain-containing protein</fullName>
    </recommendedName>
</protein>
<dbReference type="PANTHER" id="PTHR47260:SF1">
    <property type="entry name" value="UPF0644 PROTEIN PB2B4.06"/>
    <property type="match status" value="1"/>
</dbReference>